<dbReference type="Proteomes" id="UP000694397">
    <property type="component" value="Chromosome 10"/>
</dbReference>
<dbReference type="PROSITE" id="PS50835">
    <property type="entry name" value="IG_LIKE"/>
    <property type="match status" value="2"/>
</dbReference>
<dbReference type="GeneTree" id="ENSGT00940000169839"/>
<evidence type="ECO:0000313" key="4">
    <source>
        <dbReference type="Ensembl" id="ENSSFOP00015071147.1"/>
    </source>
</evidence>
<dbReference type="PANTHER" id="PTHR11481:SF64">
    <property type="entry name" value="FC RECEPTOR-LIKE PROTEIN 4"/>
    <property type="match status" value="1"/>
</dbReference>
<reference evidence="4" key="3">
    <citation type="submission" date="2025-09" db="UniProtKB">
        <authorList>
            <consortium name="Ensembl"/>
        </authorList>
    </citation>
    <scope>IDENTIFICATION</scope>
</reference>
<dbReference type="Ensembl" id="ENSSFOT00015050710.1">
    <property type="protein sequence ID" value="ENSSFOP00015071147.1"/>
    <property type="gene ID" value="ENSSFOG00015028843.1"/>
</dbReference>
<organism evidence="4 5">
    <name type="scientific">Scleropages formosus</name>
    <name type="common">Asian bonytongue</name>
    <name type="synonym">Osteoglossum formosum</name>
    <dbReference type="NCBI Taxonomy" id="113540"/>
    <lineage>
        <taxon>Eukaryota</taxon>
        <taxon>Metazoa</taxon>
        <taxon>Chordata</taxon>
        <taxon>Craniata</taxon>
        <taxon>Vertebrata</taxon>
        <taxon>Euteleostomi</taxon>
        <taxon>Actinopterygii</taxon>
        <taxon>Neopterygii</taxon>
        <taxon>Teleostei</taxon>
        <taxon>Osteoglossocephala</taxon>
        <taxon>Osteoglossomorpha</taxon>
        <taxon>Osteoglossiformes</taxon>
        <taxon>Osteoglossidae</taxon>
        <taxon>Scleropages</taxon>
    </lineage>
</organism>
<evidence type="ECO:0000256" key="1">
    <source>
        <dbReference type="ARBA" id="ARBA00022729"/>
    </source>
</evidence>
<evidence type="ECO:0000256" key="2">
    <source>
        <dbReference type="ARBA" id="ARBA00023157"/>
    </source>
</evidence>
<dbReference type="InterPro" id="IPR050488">
    <property type="entry name" value="Ig_Fc_receptor"/>
</dbReference>
<evidence type="ECO:0000313" key="5">
    <source>
        <dbReference type="Proteomes" id="UP000694397"/>
    </source>
</evidence>
<dbReference type="InterPro" id="IPR013783">
    <property type="entry name" value="Ig-like_fold"/>
</dbReference>
<feature type="domain" description="Ig-like" evidence="3">
    <location>
        <begin position="192"/>
        <end position="269"/>
    </location>
</feature>
<evidence type="ECO:0000259" key="3">
    <source>
        <dbReference type="PROSITE" id="PS50835"/>
    </source>
</evidence>
<dbReference type="InterPro" id="IPR003599">
    <property type="entry name" value="Ig_sub"/>
</dbReference>
<dbReference type="GO" id="GO:0006955">
    <property type="term" value="P:immune response"/>
    <property type="evidence" value="ECO:0007669"/>
    <property type="project" value="TreeGrafter"/>
</dbReference>
<reference evidence="4" key="2">
    <citation type="submission" date="2025-08" db="UniProtKB">
        <authorList>
            <consortium name="Ensembl"/>
        </authorList>
    </citation>
    <scope>IDENTIFICATION</scope>
</reference>
<dbReference type="GO" id="GO:0009897">
    <property type="term" value="C:external side of plasma membrane"/>
    <property type="evidence" value="ECO:0007669"/>
    <property type="project" value="TreeGrafter"/>
</dbReference>
<dbReference type="GO" id="GO:0004888">
    <property type="term" value="F:transmembrane signaling receptor activity"/>
    <property type="evidence" value="ECO:0007669"/>
    <property type="project" value="TreeGrafter"/>
</dbReference>
<keyword evidence="5" id="KW-1185">Reference proteome</keyword>
<dbReference type="InterPro" id="IPR036179">
    <property type="entry name" value="Ig-like_dom_sf"/>
</dbReference>
<feature type="domain" description="Ig-like" evidence="3">
    <location>
        <begin position="35"/>
        <end position="105"/>
    </location>
</feature>
<accession>A0A8C9WAT9</accession>
<keyword evidence="2" id="KW-1015">Disulfide bond</keyword>
<dbReference type="SMART" id="SM00409">
    <property type="entry name" value="IG"/>
    <property type="match status" value="2"/>
</dbReference>
<dbReference type="SUPFAM" id="SSF48726">
    <property type="entry name" value="Immunoglobulin"/>
    <property type="match status" value="3"/>
</dbReference>
<proteinExistence type="predicted"/>
<reference evidence="4 5" key="1">
    <citation type="submission" date="2019-04" db="EMBL/GenBank/DDBJ databases">
        <authorList>
            <consortium name="Wellcome Sanger Institute Data Sharing"/>
        </authorList>
    </citation>
    <scope>NUCLEOTIDE SEQUENCE [LARGE SCALE GENOMIC DNA]</scope>
</reference>
<name>A0A8C9WAT9_SCLFO</name>
<dbReference type="OrthoDB" id="8917564at2759"/>
<dbReference type="Gene3D" id="2.60.40.10">
    <property type="entry name" value="Immunoglobulins"/>
    <property type="match status" value="3"/>
</dbReference>
<protein>
    <recommendedName>
        <fullName evidence="3">Ig-like domain-containing protein</fullName>
    </recommendedName>
</protein>
<dbReference type="AlphaFoldDB" id="A0A8C9WAT9"/>
<dbReference type="PANTHER" id="PTHR11481">
    <property type="entry name" value="IMMUNOGLOBULIN FC RECEPTOR"/>
    <property type="match status" value="1"/>
</dbReference>
<dbReference type="GO" id="GO:0007166">
    <property type="term" value="P:cell surface receptor signaling pathway"/>
    <property type="evidence" value="ECO:0007669"/>
    <property type="project" value="TreeGrafter"/>
</dbReference>
<dbReference type="Pfam" id="PF13895">
    <property type="entry name" value="Ig_2"/>
    <property type="match status" value="1"/>
</dbReference>
<dbReference type="InterPro" id="IPR007110">
    <property type="entry name" value="Ig-like_dom"/>
</dbReference>
<keyword evidence="1" id="KW-0732">Signal</keyword>
<sequence length="292" mass="32486">MDCGRKPEHLVETHTNMKRTCKFHTDGAEFEPAAPPCSAVSVWSGSAQLLVGERVTLSCSVPADDSHGWRFRWFRDGLPLRSFASAEERYSVAPAFPRHSGRYTCLGEKDVDDGSAPPLCFSSVGGWAVVQLPPQPIFIGENVTLTCHVWANPTLLEVTFYKDGRELQRDRNPKLLLIAVLLARNPVFLHVPDILTKPQLAVLSGTPTLQGQTLVLECQTELNIPKKGLHMRYQYFRDGQRLGIATSKSRYMVHHIGPQDAGQYQCKVTVSGLDLKKWSDQVHVPVLDGECP</sequence>